<dbReference type="EMBL" id="CASHTH010003783">
    <property type="protein sequence ID" value="CAI8049287.1"/>
    <property type="molecule type" value="Genomic_DNA"/>
</dbReference>
<dbReference type="AlphaFoldDB" id="A0AA35XFW8"/>
<proteinExistence type="predicted"/>
<name>A0AA35XFW8_GEOBA</name>
<comment type="caution">
    <text evidence="1">The sequence shown here is derived from an EMBL/GenBank/DDBJ whole genome shotgun (WGS) entry which is preliminary data.</text>
</comment>
<organism evidence="1 2">
    <name type="scientific">Geodia barretti</name>
    <name type="common">Barrett's horny sponge</name>
    <dbReference type="NCBI Taxonomy" id="519541"/>
    <lineage>
        <taxon>Eukaryota</taxon>
        <taxon>Metazoa</taxon>
        <taxon>Porifera</taxon>
        <taxon>Demospongiae</taxon>
        <taxon>Heteroscleromorpha</taxon>
        <taxon>Tetractinellida</taxon>
        <taxon>Astrophorina</taxon>
        <taxon>Geodiidae</taxon>
        <taxon>Geodia</taxon>
    </lineage>
</organism>
<sequence length="37" mass="4243">MHSAKRMIIFTINCITFRPATTIVRQSGKLYSIHVAH</sequence>
<reference evidence="1" key="1">
    <citation type="submission" date="2023-03" db="EMBL/GenBank/DDBJ databases">
        <authorList>
            <person name="Steffen K."/>
            <person name="Cardenas P."/>
        </authorList>
    </citation>
    <scope>NUCLEOTIDE SEQUENCE</scope>
</reference>
<keyword evidence="2" id="KW-1185">Reference proteome</keyword>
<accession>A0AA35XFW8</accession>
<evidence type="ECO:0000313" key="1">
    <source>
        <dbReference type="EMBL" id="CAI8049287.1"/>
    </source>
</evidence>
<evidence type="ECO:0000313" key="2">
    <source>
        <dbReference type="Proteomes" id="UP001174909"/>
    </source>
</evidence>
<protein>
    <submittedName>
        <fullName evidence="1">Uncharacterized protein</fullName>
    </submittedName>
</protein>
<dbReference type="Proteomes" id="UP001174909">
    <property type="component" value="Unassembled WGS sequence"/>
</dbReference>
<gene>
    <name evidence="1" type="ORF">GBAR_LOCUS27128</name>
</gene>